<dbReference type="OrthoDB" id="9806835at2"/>
<dbReference type="InterPro" id="IPR010998">
    <property type="entry name" value="Integrase_recombinase_N"/>
</dbReference>
<evidence type="ECO:0000259" key="4">
    <source>
        <dbReference type="PROSITE" id="PS51898"/>
    </source>
</evidence>
<dbReference type="Pfam" id="PF00589">
    <property type="entry name" value="Phage_integrase"/>
    <property type="match status" value="1"/>
</dbReference>
<protein>
    <recommendedName>
        <fullName evidence="4">Tyr recombinase domain-containing protein</fullName>
    </recommendedName>
</protein>
<keyword evidence="3" id="KW-0233">DNA recombination</keyword>
<reference evidence="5 6" key="1">
    <citation type="submission" date="2015-08" db="EMBL/GenBank/DDBJ databases">
        <title>Complete genome sequence of Rufibacter tibetensis strain 1351t, a radiation-resistant bacterium from tibet plateau.</title>
        <authorList>
            <person name="Dai J."/>
        </authorList>
    </citation>
    <scope>NUCLEOTIDE SEQUENCE [LARGE SCALE GENOMIC DNA]</scope>
    <source>
        <strain evidence="5 6">1351</strain>
    </source>
</reference>
<dbReference type="STRING" id="512763.DC20_08025"/>
<dbReference type="Gene3D" id="1.10.150.130">
    <property type="match status" value="1"/>
</dbReference>
<dbReference type="Gene3D" id="1.10.443.10">
    <property type="entry name" value="Intergrase catalytic core"/>
    <property type="match status" value="1"/>
</dbReference>
<dbReference type="Proteomes" id="UP000061382">
    <property type="component" value="Chromosome"/>
</dbReference>
<dbReference type="PROSITE" id="PS51898">
    <property type="entry name" value="TYR_RECOMBINASE"/>
    <property type="match status" value="1"/>
</dbReference>
<feature type="domain" description="Tyr recombinase" evidence="4">
    <location>
        <begin position="194"/>
        <end position="376"/>
    </location>
</feature>
<evidence type="ECO:0000256" key="1">
    <source>
        <dbReference type="ARBA" id="ARBA00008857"/>
    </source>
</evidence>
<dbReference type="InterPro" id="IPR013762">
    <property type="entry name" value="Integrase-like_cat_sf"/>
</dbReference>
<dbReference type="EMBL" id="CP012643">
    <property type="protein sequence ID" value="ALI98934.1"/>
    <property type="molecule type" value="Genomic_DNA"/>
</dbReference>
<comment type="similarity">
    <text evidence="1">Belongs to the 'phage' integrase family.</text>
</comment>
<name>A0A0P0CWH1_9BACT</name>
<dbReference type="GO" id="GO:0003677">
    <property type="term" value="F:DNA binding"/>
    <property type="evidence" value="ECO:0007669"/>
    <property type="project" value="UniProtKB-KW"/>
</dbReference>
<dbReference type="GO" id="GO:0015074">
    <property type="term" value="P:DNA integration"/>
    <property type="evidence" value="ECO:0007669"/>
    <property type="project" value="InterPro"/>
</dbReference>
<dbReference type="CDD" id="cd00397">
    <property type="entry name" value="DNA_BRE_C"/>
    <property type="match status" value="1"/>
</dbReference>
<proteinExistence type="inferred from homology"/>
<organism evidence="5 6">
    <name type="scientific">Rufibacter tibetensis</name>
    <dbReference type="NCBI Taxonomy" id="512763"/>
    <lineage>
        <taxon>Bacteria</taxon>
        <taxon>Pseudomonadati</taxon>
        <taxon>Bacteroidota</taxon>
        <taxon>Cytophagia</taxon>
        <taxon>Cytophagales</taxon>
        <taxon>Hymenobacteraceae</taxon>
        <taxon>Rufibacter</taxon>
    </lineage>
</organism>
<dbReference type="GO" id="GO:0006310">
    <property type="term" value="P:DNA recombination"/>
    <property type="evidence" value="ECO:0007669"/>
    <property type="project" value="UniProtKB-KW"/>
</dbReference>
<dbReference type="RefSeq" id="WP_062543354.1">
    <property type="nucleotide sequence ID" value="NZ_CP012643.1"/>
</dbReference>
<evidence type="ECO:0000256" key="2">
    <source>
        <dbReference type="ARBA" id="ARBA00023125"/>
    </source>
</evidence>
<dbReference type="PANTHER" id="PTHR30349:SF41">
    <property type="entry name" value="INTEGRASE_RECOMBINASE PROTEIN MJ0367-RELATED"/>
    <property type="match status" value="1"/>
</dbReference>
<evidence type="ECO:0000313" key="5">
    <source>
        <dbReference type="EMBL" id="ALI98934.1"/>
    </source>
</evidence>
<dbReference type="PANTHER" id="PTHR30349">
    <property type="entry name" value="PHAGE INTEGRASE-RELATED"/>
    <property type="match status" value="1"/>
</dbReference>
<dbReference type="SUPFAM" id="SSF56349">
    <property type="entry name" value="DNA breaking-rejoining enzymes"/>
    <property type="match status" value="1"/>
</dbReference>
<keyword evidence="6" id="KW-1185">Reference proteome</keyword>
<gene>
    <name evidence="5" type="ORF">DC20_08025</name>
</gene>
<keyword evidence="2" id="KW-0238">DNA-binding</keyword>
<evidence type="ECO:0000256" key="3">
    <source>
        <dbReference type="ARBA" id="ARBA00023172"/>
    </source>
</evidence>
<dbReference type="KEGG" id="rti:DC20_08025"/>
<dbReference type="InterPro" id="IPR002104">
    <property type="entry name" value="Integrase_catalytic"/>
</dbReference>
<dbReference type="InterPro" id="IPR050090">
    <property type="entry name" value="Tyrosine_recombinase_XerCD"/>
</dbReference>
<dbReference type="AlphaFoldDB" id="A0A0P0CWH1"/>
<sequence>MYTDPQIFNPEDTTKRGFIFFNFNGKRYRFYTGKPIGVDCFPNSSKTHKERERLFKHLLREFTKSLVKGWSPESPVAPELKSEPIIEKPSFEEVLGKLVEHINKSSYSKTYKRDLVKISEQFLKFLGEEGKQLALADDIVTSDVERFLQQFSSSGTYYQNKRRNLTVVFSKLVKLGYCKSNPVEDTSKRKAKAVLHQAYTPEQLEVLLPYLRDNYPNLFICALLMYGTLLRPHQEIRLLKRRHFNNDFTRFLLDGNENKSGRIRSLAVPGYVRNALIYSGKDKLKPEHNIFTGADWAYNDCYFSTKWGRIRKKLIESGMLKQNQTLYSFRHSASINVFDKTQDLKLLQQLFDHSSLNTTLIYLRSIGVVQISSSSMPDLKIA</sequence>
<dbReference type="PATRIC" id="fig|512763.3.peg.1766"/>
<dbReference type="InterPro" id="IPR011010">
    <property type="entry name" value="DNA_brk_join_enz"/>
</dbReference>
<evidence type="ECO:0000313" key="6">
    <source>
        <dbReference type="Proteomes" id="UP000061382"/>
    </source>
</evidence>
<accession>A0A0P0CWH1</accession>